<dbReference type="SUPFAM" id="SSF51695">
    <property type="entry name" value="PLC-like phosphodiesterases"/>
    <property type="match status" value="1"/>
</dbReference>
<dbReference type="PANTHER" id="PTHR46211">
    <property type="entry name" value="GLYCEROPHOSPHORYL DIESTER PHOSPHODIESTERASE"/>
    <property type="match status" value="1"/>
</dbReference>
<dbReference type="EMBL" id="CP019454">
    <property type="protein sequence ID" value="AUW94139.1"/>
    <property type="molecule type" value="Genomic_DNA"/>
</dbReference>
<keyword evidence="3" id="KW-1185">Reference proteome</keyword>
<dbReference type="InterPro" id="IPR017946">
    <property type="entry name" value="PLC-like_Pdiesterase_TIM-brl"/>
</dbReference>
<evidence type="ECO:0000259" key="1">
    <source>
        <dbReference type="PROSITE" id="PS51704"/>
    </source>
</evidence>
<organism evidence="2 3">
    <name type="scientific">Sulfobacillus thermotolerans</name>
    <dbReference type="NCBI Taxonomy" id="338644"/>
    <lineage>
        <taxon>Bacteria</taxon>
        <taxon>Bacillati</taxon>
        <taxon>Bacillota</taxon>
        <taxon>Clostridia</taxon>
        <taxon>Eubacteriales</taxon>
        <taxon>Clostridiales Family XVII. Incertae Sedis</taxon>
        <taxon>Sulfobacillus</taxon>
    </lineage>
</organism>
<reference evidence="2 3" key="1">
    <citation type="journal article" date="2019" name="Sci. Rep.">
        <title>Sulfobacillus thermotolerans: new insights into resistance and metabolic capacities of acidophilic chemolithotrophs.</title>
        <authorList>
            <person name="Panyushkina A.E."/>
            <person name="Babenko V.V."/>
            <person name="Nikitina A.S."/>
            <person name="Selezneva O.V."/>
            <person name="Tsaplina I.A."/>
            <person name="Letarova M.A."/>
            <person name="Kostryukova E.S."/>
            <person name="Letarov A.V."/>
        </authorList>
    </citation>
    <scope>NUCLEOTIDE SEQUENCE [LARGE SCALE GENOMIC DNA]</scope>
    <source>
        <strain evidence="2 3">Kr1</strain>
    </source>
</reference>
<dbReference type="CDD" id="cd08556">
    <property type="entry name" value="GDPD"/>
    <property type="match status" value="1"/>
</dbReference>
<dbReference type="InterPro" id="IPR030395">
    <property type="entry name" value="GP_PDE_dom"/>
</dbReference>
<dbReference type="Proteomes" id="UP000325292">
    <property type="component" value="Chromosome"/>
</dbReference>
<name>A0ABN5H140_9FIRM</name>
<evidence type="ECO:0000313" key="2">
    <source>
        <dbReference type="EMBL" id="AUW94139.1"/>
    </source>
</evidence>
<accession>A0ABN5H140</accession>
<dbReference type="PROSITE" id="PS51704">
    <property type="entry name" value="GP_PDE"/>
    <property type="match status" value="1"/>
</dbReference>
<dbReference type="PANTHER" id="PTHR46211:SF14">
    <property type="entry name" value="GLYCEROPHOSPHODIESTER PHOSPHODIESTERASE"/>
    <property type="match status" value="1"/>
</dbReference>
<feature type="domain" description="GP-PDE" evidence="1">
    <location>
        <begin position="5"/>
        <end position="243"/>
    </location>
</feature>
<evidence type="ECO:0000313" key="3">
    <source>
        <dbReference type="Proteomes" id="UP000325292"/>
    </source>
</evidence>
<dbReference type="Gene3D" id="3.20.20.190">
    <property type="entry name" value="Phosphatidylinositol (PI) phosphodiesterase"/>
    <property type="match status" value="1"/>
</dbReference>
<protein>
    <recommendedName>
        <fullName evidence="1">GP-PDE domain-containing protein</fullName>
    </recommendedName>
</protein>
<proteinExistence type="predicted"/>
<sequence>MAQHCWVWGHRGYPSCYPENTAAGFAAAIAAGVNGIETDLQLTADGEVVLFHDTHLERVTNLNGLVRSKRWSELQLARVRRPNGDLSTEGLLRLEDLFRLFAKTTQYCLELKPVEETRRTLVERTIETLQQMGMTSQIMISSFDVASLELLATHMPDIPRALAISPFDVDTWQQSMSACSPQWVHLHYQDWESWQALGDSRVHAALWGFTSSDQISLTLKNQWPAALFVDDPHWPYVPRLAPC</sequence>
<gene>
    <name evidence="2" type="ORF">BXT84_09375</name>
</gene>
<dbReference type="Pfam" id="PF03009">
    <property type="entry name" value="GDPD"/>
    <property type="match status" value="1"/>
</dbReference>